<feature type="region of interest" description="Disordered" evidence="1">
    <location>
        <begin position="1"/>
        <end position="20"/>
    </location>
</feature>
<dbReference type="Proteomes" id="UP001295684">
    <property type="component" value="Unassembled WGS sequence"/>
</dbReference>
<dbReference type="AlphaFoldDB" id="A0AAD1X9B0"/>
<name>A0AAD1X9B0_EUPCR</name>
<accession>A0AAD1X9B0</accession>
<dbReference type="EMBL" id="CAMPGE010003620">
    <property type="protein sequence ID" value="CAI2362461.1"/>
    <property type="molecule type" value="Genomic_DNA"/>
</dbReference>
<proteinExistence type="predicted"/>
<keyword evidence="3" id="KW-1185">Reference proteome</keyword>
<gene>
    <name evidence="2" type="ORF">ECRASSUSDP1_LOCUS3784</name>
</gene>
<comment type="caution">
    <text evidence="2">The sequence shown here is derived from an EMBL/GenBank/DDBJ whole genome shotgun (WGS) entry which is preliminary data.</text>
</comment>
<organism evidence="2 3">
    <name type="scientific">Euplotes crassus</name>
    <dbReference type="NCBI Taxonomy" id="5936"/>
    <lineage>
        <taxon>Eukaryota</taxon>
        <taxon>Sar</taxon>
        <taxon>Alveolata</taxon>
        <taxon>Ciliophora</taxon>
        <taxon>Intramacronucleata</taxon>
        <taxon>Spirotrichea</taxon>
        <taxon>Hypotrichia</taxon>
        <taxon>Euplotida</taxon>
        <taxon>Euplotidae</taxon>
        <taxon>Moneuplotes</taxon>
    </lineage>
</organism>
<evidence type="ECO:0000256" key="1">
    <source>
        <dbReference type="SAM" id="MobiDB-lite"/>
    </source>
</evidence>
<evidence type="ECO:0000313" key="2">
    <source>
        <dbReference type="EMBL" id="CAI2362461.1"/>
    </source>
</evidence>
<protein>
    <submittedName>
        <fullName evidence="2">Uncharacterized protein</fullName>
    </submittedName>
</protein>
<evidence type="ECO:0000313" key="3">
    <source>
        <dbReference type="Proteomes" id="UP001295684"/>
    </source>
</evidence>
<reference evidence="2" key="1">
    <citation type="submission" date="2023-07" db="EMBL/GenBank/DDBJ databases">
        <authorList>
            <consortium name="AG Swart"/>
            <person name="Singh M."/>
            <person name="Singh A."/>
            <person name="Seah K."/>
            <person name="Emmerich C."/>
        </authorList>
    </citation>
    <scope>NUCLEOTIDE SEQUENCE</scope>
    <source>
        <strain evidence="2">DP1</strain>
    </source>
</reference>
<sequence>MLASPNQADSRIELPSHDRHNCPEPDPSLCNKQGLSCQTHSWKTARALRTSKFCISFTRDYALDCQGTVEGNLCEGF</sequence>
<feature type="compositionally biased region" description="Basic and acidic residues" evidence="1">
    <location>
        <begin position="10"/>
        <end position="20"/>
    </location>
</feature>